<accession>A0A328BS11</accession>
<dbReference type="OrthoDB" id="9772725at2"/>
<keyword evidence="3" id="KW-1003">Cell membrane</keyword>
<keyword evidence="5" id="KW-0653">Protein transport</keyword>
<comment type="subcellular location">
    <subcellularLocation>
        <location evidence="1">Cell membrane</location>
        <topology evidence="1">Multi-pass membrane protein</topology>
    </subcellularLocation>
</comment>
<dbReference type="PANTHER" id="PTHR23517">
    <property type="entry name" value="RESISTANCE PROTEIN MDTM, PUTATIVE-RELATED-RELATED"/>
    <property type="match status" value="1"/>
</dbReference>
<feature type="transmembrane region" description="Helical" evidence="8">
    <location>
        <begin position="357"/>
        <end position="376"/>
    </location>
</feature>
<keyword evidence="10" id="KW-1185">Reference proteome</keyword>
<evidence type="ECO:0000256" key="4">
    <source>
        <dbReference type="ARBA" id="ARBA00022692"/>
    </source>
</evidence>
<dbReference type="InterPro" id="IPR000109">
    <property type="entry name" value="POT_fam"/>
</dbReference>
<evidence type="ECO:0000313" key="10">
    <source>
        <dbReference type="Proteomes" id="UP000249524"/>
    </source>
</evidence>
<evidence type="ECO:0000256" key="8">
    <source>
        <dbReference type="SAM" id="Phobius"/>
    </source>
</evidence>
<evidence type="ECO:0000313" key="9">
    <source>
        <dbReference type="EMBL" id="RAK68644.1"/>
    </source>
</evidence>
<keyword evidence="5" id="KW-0571">Peptide transport</keyword>
<feature type="transmembrane region" description="Helical" evidence="8">
    <location>
        <begin position="134"/>
        <end position="152"/>
    </location>
</feature>
<feature type="transmembrane region" description="Helical" evidence="8">
    <location>
        <begin position="198"/>
        <end position="218"/>
    </location>
</feature>
<dbReference type="CDD" id="cd17346">
    <property type="entry name" value="MFS_DtpA_like"/>
    <property type="match status" value="1"/>
</dbReference>
<evidence type="ECO:0000256" key="5">
    <source>
        <dbReference type="ARBA" id="ARBA00022856"/>
    </source>
</evidence>
<evidence type="ECO:0000256" key="3">
    <source>
        <dbReference type="ARBA" id="ARBA00022475"/>
    </source>
</evidence>
<dbReference type="SUPFAM" id="SSF103473">
    <property type="entry name" value="MFS general substrate transporter"/>
    <property type="match status" value="1"/>
</dbReference>
<dbReference type="AlphaFoldDB" id="A0A328BS11"/>
<dbReference type="GO" id="GO:0006857">
    <property type="term" value="P:oligopeptide transport"/>
    <property type="evidence" value="ECO:0007669"/>
    <property type="project" value="InterPro"/>
</dbReference>
<dbReference type="PROSITE" id="PS01022">
    <property type="entry name" value="PTR2_1"/>
    <property type="match status" value="1"/>
</dbReference>
<feature type="transmembrane region" description="Helical" evidence="8">
    <location>
        <begin position="426"/>
        <end position="444"/>
    </location>
</feature>
<dbReference type="RefSeq" id="WP_111274136.1">
    <property type="nucleotide sequence ID" value="NZ_QFYS01000001.1"/>
</dbReference>
<proteinExistence type="predicted"/>
<dbReference type="Gene3D" id="1.20.1250.20">
    <property type="entry name" value="MFS general substrate transporter like domains"/>
    <property type="match status" value="2"/>
</dbReference>
<feature type="transmembrane region" description="Helical" evidence="8">
    <location>
        <begin position="383"/>
        <end position="406"/>
    </location>
</feature>
<feature type="transmembrane region" description="Helical" evidence="8">
    <location>
        <begin position="329"/>
        <end position="351"/>
    </location>
</feature>
<feature type="transmembrane region" description="Helical" evidence="8">
    <location>
        <begin position="111"/>
        <end position="128"/>
    </location>
</feature>
<dbReference type="Proteomes" id="UP000249524">
    <property type="component" value="Unassembled WGS sequence"/>
</dbReference>
<reference evidence="9 10" key="1">
    <citation type="submission" date="2018-05" db="EMBL/GenBank/DDBJ databases">
        <authorList>
            <person name="Lanie J.A."/>
            <person name="Ng W.-L."/>
            <person name="Kazmierczak K.M."/>
            <person name="Andrzejewski T.M."/>
            <person name="Davidsen T.M."/>
            <person name="Wayne K.J."/>
            <person name="Tettelin H."/>
            <person name="Glass J.I."/>
            <person name="Rusch D."/>
            <person name="Podicherti R."/>
            <person name="Tsui H.-C.T."/>
            <person name="Winkler M.E."/>
        </authorList>
    </citation>
    <scope>NUCLEOTIDE SEQUENCE [LARGE SCALE GENOMIC DNA]</scope>
    <source>
        <strain evidence="9 10">BUT-10</strain>
    </source>
</reference>
<keyword evidence="7 8" id="KW-0472">Membrane</keyword>
<dbReference type="Pfam" id="PF00854">
    <property type="entry name" value="PTR2"/>
    <property type="match status" value="2"/>
</dbReference>
<protein>
    <submittedName>
        <fullName evidence="9">MFS transporter</fullName>
    </submittedName>
</protein>
<dbReference type="GO" id="GO:1904680">
    <property type="term" value="F:peptide transmembrane transporter activity"/>
    <property type="evidence" value="ECO:0007669"/>
    <property type="project" value="InterPro"/>
</dbReference>
<dbReference type="GO" id="GO:0005886">
    <property type="term" value="C:plasma membrane"/>
    <property type="evidence" value="ECO:0007669"/>
    <property type="project" value="UniProtKB-SubCell"/>
</dbReference>
<sequence length="465" mass="50081">MTTRSAGDGDTAFLGHPRALGYLAFTEAWERFSYYGMQALLVLYMTKTLLLAPRVENIVGYAAFEQVIQFVYRPGASTQAIASAIFGLYTSLVYLTPILGGFLADRLLGKTRTIIIGGLLMAAGHFLMAFDETFLLALLCLVLGTGCFKGNIAGQVGTLYGEKDLRRADAFQIFYLAINAGVIAAPLVAGTLGETVGWHYGFGAAGVGMLISLAIYLWGRRHLPPEPPLRRGARAERPRLQPGEGRTVALLVLLLPVLTASVLCNQQIFNAYLIWADTGVDLTFGGDKVPTTWLVTLDSVVSVSFLAGMVIFWRLWARRFPEPDEIGKLTIGAFISVTGVLALAAGAAIAESTGTKVSIWWCVLFHVLNSIAFANMMPVSLALYARAAPAALGGTIIGVYYLHLFAGNQTVGILGRYLERMPASQFWLMHAAIALGAAVVFLVVGRFFSAWLRADNVGKTLANPA</sequence>
<feature type="transmembrane region" description="Helical" evidence="8">
    <location>
        <begin position="80"/>
        <end position="104"/>
    </location>
</feature>
<dbReference type="EMBL" id="QFYS01000001">
    <property type="protein sequence ID" value="RAK68644.1"/>
    <property type="molecule type" value="Genomic_DNA"/>
</dbReference>
<keyword evidence="6 8" id="KW-1133">Transmembrane helix</keyword>
<dbReference type="NCBIfam" id="TIGR00924">
    <property type="entry name" value="yjdL_sub1_fam"/>
    <property type="match status" value="1"/>
</dbReference>
<dbReference type="InterPro" id="IPR018456">
    <property type="entry name" value="PTR2_symporter_CS"/>
</dbReference>
<dbReference type="InterPro" id="IPR036259">
    <property type="entry name" value="MFS_trans_sf"/>
</dbReference>
<keyword evidence="4 8" id="KW-0812">Transmembrane</keyword>
<gene>
    <name evidence="9" type="ORF">DJ019_01070</name>
</gene>
<evidence type="ECO:0000256" key="1">
    <source>
        <dbReference type="ARBA" id="ARBA00004651"/>
    </source>
</evidence>
<organism evidence="9 10">
    <name type="scientific">Phenylobacterium kunshanense</name>
    <dbReference type="NCBI Taxonomy" id="1445034"/>
    <lineage>
        <taxon>Bacteria</taxon>
        <taxon>Pseudomonadati</taxon>
        <taxon>Pseudomonadota</taxon>
        <taxon>Alphaproteobacteria</taxon>
        <taxon>Caulobacterales</taxon>
        <taxon>Caulobacteraceae</taxon>
        <taxon>Phenylobacterium</taxon>
    </lineage>
</organism>
<name>A0A328BS11_9CAUL</name>
<dbReference type="InterPro" id="IPR005279">
    <property type="entry name" value="Dipep/tripep_permease"/>
</dbReference>
<feature type="transmembrane region" description="Helical" evidence="8">
    <location>
        <begin position="173"/>
        <end position="192"/>
    </location>
</feature>
<comment type="caution">
    <text evidence="9">The sequence shown here is derived from an EMBL/GenBank/DDBJ whole genome shotgun (WGS) entry which is preliminary data.</text>
</comment>
<feature type="transmembrane region" description="Helical" evidence="8">
    <location>
        <begin position="293"/>
        <end position="317"/>
    </location>
</feature>
<keyword evidence="2" id="KW-0813">Transport</keyword>
<dbReference type="PANTHER" id="PTHR23517:SF15">
    <property type="entry name" value="PROTON-DEPENDENT OLIGOPEPTIDE FAMILY TRANSPORT PROTEIN"/>
    <property type="match status" value="1"/>
</dbReference>
<evidence type="ECO:0000256" key="6">
    <source>
        <dbReference type="ARBA" id="ARBA00022989"/>
    </source>
</evidence>
<evidence type="ECO:0000256" key="2">
    <source>
        <dbReference type="ARBA" id="ARBA00022448"/>
    </source>
</evidence>
<evidence type="ECO:0000256" key="7">
    <source>
        <dbReference type="ARBA" id="ARBA00023136"/>
    </source>
</evidence>
<feature type="transmembrane region" description="Helical" evidence="8">
    <location>
        <begin position="247"/>
        <end position="273"/>
    </location>
</feature>
<dbReference type="InterPro" id="IPR050171">
    <property type="entry name" value="MFS_Transporters"/>
</dbReference>